<accession>A0A699WE31</accession>
<gene>
    <name evidence="1" type="ORF">Tci_918401</name>
</gene>
<organism evidence="1">
    <name type="scientific">Tanacetum cinerariifolium</name>
    <name type="common">Dalmatian daisy</name>
    <name type="synonym">Chrysanthemum cinerariifolium</name>
    <dbReference type="NCBI Taxonomy" id="118510"/>
    <lineage>
        <taxon>Eukaryota</taxon>
        <taxon>Viridiplantae</taxon>
        <taxon>Streptophyta</taxon>
        <taxon>Embryophyta</taxon>
        <taxon>Tracheophyta</taxon>
        <taxon>Spermatophyta</taxon>
        <taxon>Magnoliopsida</taxon>
        <taxon>eudicotyledons</taxon>
        <taxon>Gunneridae</taxon>
        <taxon>Pentapetalae</taxon>
        <taxon>asterids</taxon>
        <taxon>campanulids</taxon>
        <taxon>Asterales</taxon>
        <taxon>Asteraceae</taxon>
        <taxon>Asteroideae</taxon>
        <taxon>Anthemideae</taxon>
        <taxon>Anthemidinae</taxon>
        <taxon>Tanacetum</taxon>
    </lineage>
</organism>
<dbReference type="EMBL" id="BKCJ011673841">
    <property type="protein sequence ID" value="GFD46432.1"/>
    <property type="molecule type" value="Genomic_DNA"/>
</dbReference>
<evidence type="ECO:0008006" key="2">
    <source>
        <dbReference type="Google" id="ProtNLM"/>
    </source>
</evidence>
<feature type="non-terminal residue" evidence="1">
    <location>
        <position position="83"/>
    </location>
</feature>
<sequence length="83" mass="8798">VRTSQEPAEVQEVVDVVTTAKLITKVVTAASITISAAEPKVPATTITAALVRVDAASTRRRKGVVIRDPEEESTTIIPVETKS</sequence>
<proteinExistence type="predicted"/>
<name>A0A699WE31_TANCI</name>
<evidence type="ECO:0000313" key="1">
    <source>
        <dbReference type="EMBL" id="GFD46432.1"/>
    </source>
</evidence>
<feature type="non-terminal residue" evidence="1">
    <location>
        <position position="1"/>
    </location>
</feature>
<comment type="caution">
    <text evidence="1">The sequence shown here is derived from an EMBL/GenBank/DDBJ whole genome shotgun (WGS) entry which is preliminary data.</text>
</comment>
<protein>
    <recommendedName>
        <fullName evidence="2">Reverse transcriptase domain-containing protein</fullName>
    </recommendedName>
</protein>
<dbReference type="AlphaFoldDB" id="A0A699WE31"/>
<reference evidence="1" key="1">
    <citation type="journal article" date="2019" name="Sci. Rep.">
        <title>Draft genome of Tanacetum cinerariifolium, the natural source of mosquito coil.</title>
        <authorList>
            <person name="Yamashiro T."/>
            <person name="Shiraishi A."/>
            <person name="Satake H."/>
            <person name="Nakayama K."/>
        </authorList>
    </citation>
    <scope>NUCLEOTIDE SEQUENCE</scope>
</reference>